<dbReference type="PROSITE" id="PS51257">
    <property type="entry name" value="PROKAR_LIPOPROTEIN"/>
    <property type="match status" value="1"/>
</dbReference>
<evidence type="ECO:0000256" key="1">
    <source>
        <dbReference type="SAM" id="MobiDB-lite"/>
    </source>
</evidence>
<keyword evidence="3" id="KW-1185">Reference proteome</keyword>
<gene>
    <name evidence="2" type="ORF">ACFQY0_15270</name>
</gene>
<organism evidence="2 3">
    <name type="scientific">Haloferula chungangensis</name>
    <dbReference type="NCBI Taxonomy" id="1048331"/>
    <lineage>
        <taxon>Bacteria</taxon>
        <taxon>Pseudomonadati</taxon>
        <taxon>Verrucomicrobiota</taxon>
        <taxon>Verrucomicrobiia</taxon>
        <taxon>Verrucomicrobiales</taxon>
        <taxon>Verrucomicrobiaceae</taxon>
        <taxon>Haloferula</taxon>
    </lineage>
</organism>
<protein>
    <submittedName>
        <fullName evidence="2">Uncharacterized protein</fullName>
    </submittedName>
</protein>
<reference evidence="3" key="1">
    <citation type="journal article" date="2019" name="Int. J. Syst. Evol. Microbiol.">
        <title>The Global Catalogue of Microorganisms (GCM) 10K type strain sequencing project: providing services to taxonomists for standard genome sequencing and annotation.</title>
        <authorList>
            <consortium name="The Broad Institute Genomics Platform"/>
            <consortium name="The Broad Institute Genome Sequencing Center for Infectious Disease"/>
            <person name="Wu L."/>
            <person name="Ma J."/>
        </authorList>
    </citation>
    <scope>NUCLEOTIDE SEQUENCE [LARGE SCALE GENOMIC DNA]</scope>
    <source>
        <strain evidence="3">CGMCC 4.1467</strain>
    </source>
</reference>
<dbReference type="Proteomes" id="UP001596472">
    <property type="component" value="Unassembled WGS sequence"/>
</dbReference>
<comment type="caution">
    <text evidence="2">The sequence shown here is derived from an EMBL/GenBank/DDBJ whole genome shotgun (WGS) entry which is preliminary data.</text>
</comment>
<feature type="region of interest" description="Disordered" evidence="1">
    <location>
        <begin position="29"/>
        <end position="58"/>
    </location>
</feature>
<name>A0ABW2LB64_9BACT</name>
<sequence length="58" mass="6383">MKAFYLLAAGLFLAAVSCERHEWEETKILHETHDAHGDHGDHGGESHEGGDDHEGHGH</sequence>
<evidence type="ECO:0000313" key="2">
    <source>
        <dbReference type="EMBL" id="MFC7338554.1"/>
    </source>
</evidence>
<evidence type="ECO:0000313" key="3">
    <source>
        <dbReference type="Proteomes" id="UP001596472"/>
    </source>
</evidence>
<dbReference type="RefSeq" id="WP_379713997.1">
    <property type="nucleotide sequence ID" value="NZ_JBHTBS010000008.1"/>
</dbReference>
<dbReference type="EMBL" id="JBHTBS010000008">
    <property type="protein sequence ID" value="MFC7338554.1"/>
    <property type="molecule type" value="Genomic_DNA"/>
</dbReference>
<proteinExistence type="predicted"/>
<accession>A0ABW2LB64</accession>